<sequence length="625" mass="71773">MNKALYSLLFCVWLKPKVSEASYLEFPFHFTSDCFVTIVNTNSTELSPTSQLLNDANYAHSYSFHHIDNLNFGFTDYESSTSKNLATNQDFPSPTFRHRSNCLIFLLLTQTLEETLEAIDTSGYGTSEDVLFLIPRDSIFTSDSLISGFISTALFEVGNEPFHADVLFYDGQNSAAIFCLYCPDKLQYVPFEMANISYTALKNLSKILKSNGHQTKLSIKATLPGYDYEEECIRILKRRLPECGHMDLLTVAALQPVLNVTLVQPGAYPIVDTNNWFLSIREEQVLFSHMEYLPVRGFVLLTRGEAFDVLACINKKEFLAFEFKFTSDIDTPIWVCVVLIGVLYGFIYNNIFKGMDLLWATLGKEFSWNHRRSLIFVYLIGSLFLFCCYQSTISAESLKLIALPDFENFRKSGYKLAVPDFKNILFGLKTLPSSTYSKIEAMWGPADDAFYNVTGNLNDWSYYHNWKVIAPVITKQKLFLSSIVAPQILGQFKTDEAYIDHDTICKLFHLSNQFPMSLNMKLRSWSYMSAQFNYLYQKFIEVGIHNRFVYHAFWYFSILSSDVERNYLPPLGLAAVKFLLEIERKFEVMQRFRQSGTIQRLQSANIIRVVSIDVSTERDESDIIS</sequence>
<gene>
    <name evidence="3" type="ORF">ODALV1_LOCUS189</name>
</gene>
<dbReference type="Proteomes" id="UP001642540">
    <property type="component" value="Unassembled WGS sequence"/>
</dbReference>
<keyword evidence="1" id="KW-0812">Transmembrane</keyword>
<evidence type="ECO:0000256" key="1">
    <source>
        <dbReference type="SAM" id="Phobius"/>
    </source>
</evidence>
<accession>A0ABP1PHY2</accession>
<keyword evidence="1" id="KW-0472">Membrane</keyword>
<dbReference type="EMBL" id="CAXLJM020000001">
    <property type="protein sequence ID" value="CAL8068272.1"/>
    <property type="molecule type" value="Genomic_DNA"/>
</dbReference>
<keyword evidence="4" id="KW-1185">Reference proteome</keyword>
<feature type="signal peptide" evidence="2">
    <location>
        <begin position="1"/>
        <end position="21"/>
    </location>
</feature>
<keyword evidence="1" id="KW-1133">Transmembrane helix</keyword>
<evidence type="ECO:0000256" key="2">
    <source>
        <dbReference type="SAM" id="SignalP"/>
    </source>
</evidence>
<feature type="transmembrane region" description="Helical" evidence="1">
    <location>
        <begin position="373"/>
        <end position="392"/>
    </location>
</feature>
<evidence type="ECO:0000313" key="3">
    <source>
        <dbReference type="EMBL" id="CAL8068272.1"/>
    </source>
</evidence>
<comment type="caution">
    <text evidence="3">The sequence shown here is derived from an EMBL/GenBank/DDBJ whole genome shotgun (WGS) entry which is preliminary data.</text>
</comment>
<evidence type="ECO:0000313" key="4">
    <source>
        <dbReference type="Proteomes" id="UP001642540"/>
    </source>
</evidence>
<reference evidence="3 4" key="1">
    <citation type="submission" date="2024-08" db="EMBL/GenBank/DDBJ databases">
        <authorList>
            <person name="Cucini C."/>
            <person name="Frati F."/>
        </authorList>
    </citation>
    <scope>NUCLEOTIDE SEQUENCE [LARGE SCALE GENOMIC DNA]</scope>
</reference>
<organism evidence="3 4">
    <name type="scientific">Orchesella dallaii</name>
    <dbReference type="NCBI Taxonomy" id="48710"/>
    <lineage>
        <taxon>Eukaryota</taxon>
        <taxon>Metazoa</taxon>
        <taxon>Ecdysozoa</taxon>
        <taxon>Arthropoda</taxon>
        <taxon>Hexapoda</taxon>
        <taxon>Collembola</taxon>
        <taxon>Entomobryomorpha</taxon>
        <taxon>Entomobryoidea</taxon>
        <taxon>Orchesellidae</taxon>
        <taxon>Orchesellinae</taxon>
        <taxon>Orchesella</taxon>
    </lineage>
</organism>
<protein>
    <submittedName>
        <fullName evidence="3">Uncharacterized protein</fullName>
    </submittedName>
</protein>
<keyword evidence="2" id="KW-0732">Signal</keyword>
<feature type="chain" id="PRO_5046378944" evidence="2">
    <location>
        <begin position="22"/>
        <end position="625"/>
    </location>
</feature>
<proteinExistence type="predicted"/>
<name>A0ABP1PHY2_9HEXA</name>
<feature type="transmembrane region" description="Helical" evidence="1">
    <location>
        <begin position="332"/>
        <end position="352"/>
    </location>
</feature>